<organism evidence="2">
    <name type="scientific">Cladocopium goreaui</name>
    <dbReference type="NCBI Taxonomy" id="2562237"/>
    <lineage>
        <taxon>Eukaryota</taxon>
        <taxon>Sar</taxon>
        <taxon>Alveolata</taxon>
        <taxon>Dinophyceae</taxon>
        <taxon>Suessiales</taxon>
        <taxon>Symbiodiniaceae</taxon>
        <taxon>Cladocopium</taxon>
    </lineage>
</organism>
<evidence type="ECO:0000313" key="3">
    <source>
        <dbReference type="EMBL" id="CAL4767928.1"/>
    </source>
</evidence>
<feature type="domain" description="Exodeoxyribonuclease X-like C-terminal" evidence="1">
    <location>
        <begin position="51"/>
        <end position="74"/>
    </location>
</feature>
<evidence type="ECO:0000259" key="1">
    <source>
        <dbReference type="Pfam" id="PF20600"/>
    </source>
</evidence>
<dbReference type="Proteomes" id="UP001152797">
    <property type="component" value="Unassembled WGS sequence"/>
</dbReference>
<reference evidence="3 4" key="2">
    <citation type="submission" date="2024-05" db="EMBL/GenBank/DDBJ databases">
        <authorList>
            <person name="Chen Y."/>
            <person name="Shah S."/>
            <person name="Dougan E. K."/>
            <person name="Thang M."/>
            <person name="Chan C."/>
        </authorList>
    </citation>
    <scope>NUCLEOTIDE SEQUENCE [LARGE SCALE GENOMIC DNA]</scope>
</reference>
<gene>
    <name evidence="2" type="ORF">C1SCF055_LOCUS8479</name>
</gene>
<sequence>MSRSSRVGRVARVVFVGFLVALLVKWAPLDFSVARKGTAPAALQAAPELGFGKYREKTILDVVNEDPDYCRWIVDTYNSAPDDCTEKLKIAAEWIQENNPEINEGRLMGFGKHRSETMEWVYENEQDYTAWVMSKFKEADNDHGGKLAAFARYVLERQENEE</sequence>
<dbReference type="EMBL" id="CAMXCT010000570">
    <property type="protein sequence ID" value="CAI3980616.1"/>
    <property type="molecule type" value="Genomic_DNA"/>
</dbReference>
<evidence type="ECO:0000313" key="4">
    <source>
        <dbReference type="Proteomes" id="UP001152797"/>
    </source>
</evidence>
<comment type="caution">
    <text evidence="2">The sequence shown here is derived from an EMBL/GenBank/DDBJ whole genome shotgun (WGS) entry which is preliminary data.</text>
</comment>
<dbReference type="Pfam" id="PF20600">
    <property type="entry name" value="ExoX-like_C"/>
    <property type="match status" value="1"/>
</dbReference>
<keyword evidence="4" id="KW-1185">Reference proteome</keyword>
<dbReference type="OrthoDB" id="449404at2759"/>
<accession>A0A9P1FLT8</accession>
<dbReference type="EMBL" id="CAMXCT020000570">
    <property type="protein sequence ID" value="CAL1133991.1"/>
    <property type="molecule type" value="Genomic_DNA"/>
</dbReference>
<proteinExistence type="predicted"/>
<protein>
    <recommendedName>
        <fullName evidence="1">Exodeoxyribonuclease X-like C-terminal domain-containing protein</fullName>
    </recommendedName>
</protein>
<evidence type="ECO:0000313" key="2">
    <source>
        <dbReference type="EMBL" id="CAI3980616.1"/>
    </source>
</evidence>
<dbReference type="AlphaFoldDB" id="A0A9P1FLT8"/>
<name>A0A9P1FLT8_9DINO</name>
<dbReference type="InterPro" id="IPR046768">
    <property type="entry name" value="ExoX-like_C"/>
</dbReference>
<dbReference type="EMBL" id="CAMXCT030000570">
    <property type="protein sequence ID" value="CAL4767928.1"/>
    <property type="molecule type" value="Genomic_DNA"/>
</dbReference>
<reference evidence="2" key="1">
    <citation type="submission" date="2022-10" db="EMBL/GenBank/DDBJ databases">
        <authorList>
            <person name="Chen Y."/>
            <person name="Dougan E. K."/>
            <person name="Chan C."/>
            <person name="Rhodes N."/>
            <person name="Thang M."/>
        </authorList>
    </citation>
    <scope>NUCLEOTIDE SEQUENCE</scope>
</reference>